<feature type="region of interest" description="Disordered" evidence="1">
    <location>
        <begin position="72"/>
        <end position="93"/>
    </location>
</feature>
<dbReference type="PROSITE" id="PS50076">
    <property type="entry name" value="DNAJ_2"/>
    <property type="match status" value="1"/>
</dbReference>
<evidence type="ECO:0000256" key="1">
    <source>
        <dbReference type="SAM" id="MobiDB-lite"/>
    </source>
</evidence>
<reference evidence="3 4" key="1">
    <citation type="submission" date="2024-02" db="EMBL/GenBank/DDBJ databases">
        <title>Discinaceae phylogenomics.</title>
        <authorList>
            <person name="Dirks A.C."/>
            <person name="James T.Y."/>
        </authorList>
    </citation>
    <scope>NUCLEOTIDE SEQUENCE [LARGE SCALE GENOMIC DNA]</scope>
    <source>
        <strain evidence="3 4">ACD0624</strain>
    </source>
</reference>
<sequence>MASSSIDYYGTLGVSPTATQTQIREAYKRAALKNHPDRVTHDNPTRPARTKKFQQINDAYYTLSDAGRRRDYDSTRAYSRPAPSAPHPDANWEDSQFSDVFEEMMREEGFAESNGAQDAAPTKSFWGIVGGLSGGALGFIVGNVPGLLAGAVAGNRLGSVRDAKGKSVFEVFQELPQSDRAKLLSDLAAKVLAHAVS</sequence>
<keyword evidence="4" id="KW-1185">Reference proteome</keyword>
<dbReference type="Gene3D" id="1.10.287.110">
    <property type="entry name" value="DnaJ domain"/>
    <property type="match status" value="1"/>
</dbReference>
<dbReference type="InterPro" id="IPR050817">
    <property type="entry name" value="DjlA_DnaK_co-chaperone"/>
</dbReference>
<dbReference type="PANTHER" id="PTHR24074">
    <property type="entry name" value="CO-CHAPERONE PROTEIN DJLA"/>
    <property type="match status" value="1"/>
</dbReference>
<evidence type="ECO:0000259" key="2">
    <source>
        <dbReference type="PROSITE" id="PS50076"/>
    </source>
</evidence>
<dbReference type="SMART" id="SM00271">
    <property type="entry name" value="DnaJ"/>
    <property type="match status" value="1"/>
</dbReference>
<dbReference type="SUPFAM" id="SSF46565">
    <property type="entry name" value="Chaperone J-domain"/>
    <property type="match status" value="1"/>
</dbReference>
<dbReference type="PRINTS" id="PR00625">
    <property type="entry name" value="JDOMAIN"/>
</dbReference>
<evidence type="ECO:0000313" key="4">
    <source>
        <dbReference type="Proteomes" id="UP001447188"/>
    </source>
</evidence>
<name>A0ABR3GC49_9PEZI</name>
<dbReference type="InterPro" id="IPR001623">
    <property type="entry name" value="DnaJ_domain"/>
</dbReference>
<proteinExistence type="predicted"/>
<evidence type="ECO:0000313" key="3">
    <source>
        <dbReference type="EMBL" id="KAL0633532.1"/>
    </source>
</evidence>
<accession>A0ABR3GC49</accession>
<dbReference type="Proteomes" id="UP001447188">
    <property type="component" value="Unassembled WGS sequence"/>
</dbReference>
<dbReference type="InterPro" id="IPR036869">
    <property type="entry name" value="J_dom_sf"/>
</dbReference>
<dbReference type="CDD" id="cd06257">
    <property type="entry name" value="DnaJ"/>
    <property type="match status" value="1"/>
</dbReference>
<dbReference type="EMBL" id="JBBBZM010000122">
    <property type="protein sequence ID" value="KAL0633532.1"/>
    <property type="molecule type" value="Genomic_DNA"/>
</dbReference>
<feature type="domain" description="J" evidence="2">
    <location>
        <begin position="7"/>
        <end position="76"/>
    </location>
</feature>
<dbReference type="Pfam" id="PF00226">
    <property type="entry name" value="DnaJ"/>
    <property type="match status" value="1"/>
</dbReference>
<organism evidence="3 4">
    <name type="scientific">Discina gigas</name>
    <dbReference type="NCBI Taxonomy" id="1032678"/>
    <lineage>
        <taxon>Eukaryota</taxon>
        <taxon>Fungi</taxon>
        <taxon>Dikarya</taxon>
        <taxon>Ascomycota</taxon>
        <taxon>Pezizomycotina</taxon>
        <taxon>Pezizomycetes</taxon>
        <taxon>Pezizales</taxon>
        <taxon>Discinaceae</taxon>
        <taxon>Discina</taxon>
    </lineage>
</organism>
<protein>
    <recommendedName>
        <fullName evidence="2">J domain-containing protein</fullName>
    </recommendedName>
</protein>
<comment type="caution">
    <text evidence="3">The sequence shown here is derived from an EMBL/GenBank/DDBJ whole genome shotgun (WGS) entry which is preliminary data.</text>
</comment>
<gene>
    <name evidence="3" type="ORF">Q9L58_007564</name>
</gene>